<proteinExistence type="predicted"/>
<accession>A0A0M6YIG3</accession>
<protein>
    <recommendedName>
        <fullName evidence="2">DUF4178 domain-containing protein</fullName>
    </recommendedName>
</protein>
<dbReference type="Pfam" id="PF13785">
    <property type="entry name" value="DUF4178"/>
    <property type="match status" value="1"/>
</dbReference>
<dbReference type="InterPro" id="IPR025235">
    <property type="entry name" value="DUF4178"/>
</dbReference>
<feature type="domain" description="DUF4178" evidence="2">
    <location>
        <begin position="61"/>
        <end position="190"/>
    </location>
</feature>
<dbReference type="EMBL" id="CXSU01000012">
    <property type="protein sequence ID" value="CTQ50141.1"/>
    <property type="molecule type" value="Genomic_DNA"/>
</dbReference>
<dbReference type="AlphaFoldDB" id="A0A0M6YIG3"/>
<dbReference type="Proteomes" id="UP000049222">
    <property type="component" value="Unassembled WGS sequence"/>
</dbReference>
<keyword evidence="1" id="KW-1133">Transmembrane helix</keyword>
<evidence type="ECO:0000313" key="4">
    <source>
        <dbReference type="Proteomes" id="UP000049222"/>
    </source>
</evidence>
<feature type="transmembrane region" description="Helical" evidence="1">
    <location>
        <begin position="386"/>
        <end position="407"/>
    </location>
</feature>
<dbReference type="OrthoDB" id="228033at2"/>
<keyword evidence="4" id="KW-1185">Reference proteome</keyword>
<gene>
    <name evidence="3" type="ORF">JDO7802_02159</name>
</gene>
<keyword evidence="1" id="KW-0472">Membrane</keyword>
<name>A0A0M6YIG3_9RHOB</name>
<dbReference type="STRING" id="420998.JDO7802_02159"/>
<keyword evidence="1" id="KW-0812">Transmembrane</keyword>
<evidence type="ECO:0000313" key="3">
    <source>
        <dbReference type="EMBL" id="CTQ50141.1"/>
    </source>
</evidence>
<dbReference type="RefSeq" id="WP_055085424.1">
    <property type="nucleotide sequence ID" value="NZ_CXSU01000012.1"/>
</dbReference>
<sequence length="423" mass="45888">MTGTTRAIDCTNCGAGLAVLGGGRVNTQVCGYCGASLDANDAYRVLKVWDGMERPSSPFGLGMTGAIDGVTFTVIGTLGQREVWGRQVWEWVDHQLFSPTHGYAWLTVEDGHCVLTRKLRDGPMHSFLTSAKVERAETPPRLSWKGTRYRYYATTNWETTYVEGEFNWRPERGRTGTTVTVMSDDPADGMLAFVEPVGGAEREIERSHLWPGAQAAFGVEAPVRVHGQHPLQDIKAAIGPMMIAWFAGLAVAAVALGFVVVAMQPDPQRLFSGSPQDLPPEIVFAVSDTTRPARVELFHDLRNAFAGYEVQLTAPDGTALADTYREISYYSGGSGEDSWSEGSRSQTLNFVPPMAGDYTLSVASESGGATSGAFRVTFREGRLNAFWLWAAAGLFGLCAAAIPFFGLAKRSARWKGSDWSSEG</sequence>
<evidence type="ECO:0000256" key="1">
    <source>
        <dbReference type="SAM" id="Phobius"/>
    </source>
</evidence>
<organism evidence="3 4">
    <name type="scientific">Jannaschia donghaensis</name>
    <dbReference type="NCBI Taxonomy" id="420998"/>
    <lineage>
        <taxon>Bacteria</taxon>
        <taxon>Pseudomonadati</taxon>
        <taxon>Pseudomonadota</taxon>
        <taxon>Alphaproteobacteria</taxon>
        <taxon>Rhodobacterales</taxon>
        <taxon>Roseobacteraceae</taxon>
        <taxon>Jannaschia</taxon>
    </lineage>
</organism>
<feature type="transmembrane region" description="Helical" evidence="1">
    <location>
        <begin position="242"/>
        <end position="263"/>
    </location>
</feature>
<evidence type="ECO:0000259" key="2">
    <source>
        <dbReference type="Pfam" id="PF13785"/>
    </source>
</evidence>
<reference evidence="3 4" key="1">
    <citation type="submission" date="2015-07" db="EMBL/GenBank/DDBJ databases">
        <authorList>
            <person name="Noorani M."/>
        </authorList>
    </citation>
    <scope>NUCLEOTIDE SEQUENCE [LARGE SCALE GENOMIC DNA]</scope>
    <source>
        <strain evidence="3 4">CECT 7802</strain>
    </source>
</reference>